<dbReference type="Gene3D" id="3.40.630.30">
    <property type="match status" value="1"/>
</dbReference>
<sequence length="364" mass="41884">MGHIHEQGQHLLARATSVNCRPDRIGYVATLDGNTLLLQPVSGAEISQWQLDHEAGHLTLASIGSHAEKPKHVEVLAAIEAAFVNFPAAGKLDILTPFDQVEELLRSGLLIRDKSNQLGVNIELFWQQPRMWLASPQLYAFPLTYLFSHGRRHPLRPPKPAGVVYQRHIPWLDRTLSFRTVDLHRDLERFNRWMNEPVVAASWREEGDPAKHQAYLQNIDADPHVTGLIVSLDEEPFGYFEVYWAKEDRIAPFYDVDDFDRGWHVLIGEPRFRGKPFVTAWLPSISHYLFLDDCRTQRIVIEPRSDNHKMIRNLAKCGYANLKELDFPHKRAMLGMLLRERFFAERLWVPRDVIVTSCSTSSLS</sequence>
<organism evidence="3 4">
    <name type="scientific">Nitrosospira briensis</name>
    <dbReference type="NCBI Taxonomy" id="35799"/>
    <lineage>
        <taxon>Bacteria</taxon>
        <taxon>Pseudomonadati</taxon>
        <taxon>Pseudomonadota</taxon>
        <taxon>Betaproteobacteria</taxon>
        <taxon>Nitrosomonadales</taxon>
        <taxon>Nitrosomonadaceae</taxon>
        <taxon>Nitrosospira</taxon>
    </lineage>
</organism>
<accession>A0A1I5EWW7</accession>
<dbReference type="RefSeq" id="WP_074798461.1">
    <property type="nucleotide sequence ID" value="NZ_FOVJ01000009.1"/>
</dbReference>
<feature type="domain" description="Acyltransferase MbtK/IucB-like conserved" evidence="2">
    <location>
        <begin position="179"/>
        <end position="226"/>
    </location>
</feature>
<evidence type="ECO:0000313" key="3">
    <source>
        <dbReference type="EMBL" id="SFO15994.1"/>
    </source>
</evidence>
<dbReference type="InterPro" id="IPR016181">
    <property type="entry name" value="Acyl_CoA_acyltransferase"/>
</dbReference>
<proteinExistence type="predicted"/>
<dbReference type="PANTHER" id="PTHR31438:SF1">
    <property type="entry name" value="LYSINE N-ACYLTRANSFERASE C17G9.06C-RELATED"/>
    <property type="match status" value="1"/>
</dbReference>
<dbReference type="Proteomes" id="UP000183107">
    <property type="component" value="Unassembled WGS sequence"/>
</dbReference>
<dbReference type="GO" id="GO:0016410">
    <property type="term" value="F:N-acyltransferase activity"/>
    <property type="evidence" value="ECO:0007669"/>
    <property type="project" value="TreeGrafter"/>
</dbReference>
<dbReference type="SUPFAM" id="SSF55729">
    <property type="entry name" value="Acyl-CoA N-acyltransferases (Nat)"/>
    <property type="match status" value="1"/>
</dbReference>
<evidence type="ECO:0000313" key="4">
    <source>
        <dbReference type="Proteomes" id="UP000183107"/>
    </source>
</evidence>
<name>A0A1I5EWW7_9PROT</name>
<dbReference type="SMART" id="SM01006">
    <property type="entry name" value="AlcB"/>
    <property type="match status" value="1"/>
</dbReference>
<dbReference type="EMBL" id="FOVJ01000009">
    <property type="protein sequence ID" value="SFO15994.1"/>
    <property type="molecule type" value="Genomic_DNA"/>
</dbReference>
<dbReference type="InterPro" id="IPR019432">
    <property type="entry name" value="Acyltransferase_MbtK/IucB-like"/>
</dbReference>
<dbReference type="GO" id="GO:0019290">
    <property type="term" value="P:siderophore biosynthetic process"/>
    <property type="evidence" value="ECO:0007669"/>
    <property type="project" value="InterPro"/>
</dbReference>
<comment type="pathway">
    <text evidence="1">Siderophore biosynthesis.</text>
</comment>
<evidence type="ECO:0000259" key="2">
    <source>
        <dbReference type="SMART" id="SM01006"/>
    </source>
</evidence>
<keyword evidence="4" id="KW-1185">Reference proteome</keyword>
<evidence type="ECO:0000256" key="1">
    <source>
        <dbReference type="ARBA" id="ARBA00004924"/>
    </source>
</evidence>
<dbReference type="PANTHER" id="PTHR31438">
    <property type="entry name" value="LYSINE N-ACYLTRANSFERASE C17G9.06C-RELATED"/>
    <property type="match status" value="1"/>
</dbReference>
<dbReference type="OrthoDB" id="9087497at2"/>
<keyword evidence="3" id="KW-0808">Transferase</keyword>
<protein>
    <submittedName>
        <fullName evidence="3">Protein N-acetyltransferase, RimJ/RimL family</fullName>
    </submittedName>
</protein>
<dbReference type="Pfam" id="PF13523">
    <property type="entry name" value="Acetyltransf_8"/>
    <property type="match status" value="1"/>
</dbReference>
<reference evidence="4" key="1">
    <citation type="submission" date="2016-10" db="EMBL/GenBank/DDBJ databases">
        <authorList>
            <person name="Varghese N."/>
        </authorList>
    </citation>
    <scope>NUCLEOTIDE SEQUENCE [LARGE SCALE GENOMIC DNA]</scope>
    <source>
        <strain evidence="4">Nsp8</strain>
    </source>
</reference>
<gene>
    <name evidence="3" type="ORF">SAMN05216386_2797</name>
</gene>
<dbReference type="AlphaFoldDB" id="A0A1I5EWW7"/>